<dbReference type="Proteomes" id="UP001596504">
    <property type="component" value="Unassembled WGS sequence"/>
</dbReference>
<protein>
    <submittedName>
        <fullName evidence="1">Uncharacterized protein</fullName>
    </submittedName>
</protein>
<dbReference type="EMBL" id="JBHTCJ010000002">
    <property type="protein sequence ID" value="MFC7340955.1"/>
    <property type="molecule type" value="Genomic_DNA"/>
</dbReference>
<name>A0ABW2LHB3_9PSEU</name>
<dbReference type="RefSeq" id="WP_380665293.1">
    <property type="nucleotide sequence ID" value="NZ_JBHTCJ010000002.1"/>
</dbReference>
<organism evidence="1 2">
    <name type="scientific">Saccharopolyspora griseoalba</name>
    <dbReference type="NCBI Taxonomy" id="1431848"/>
    <lineage>
        <taxon>Bacteria</taxon>
        <taxon>Bacillati</taxon>
        <taxon>Actinomycetota</taxon>
        <taxon>Actinomycetes</taxon>
        <taxon>Pseudonocardiales</taxon>
        <taxon>Pseudonocardiaceae</taxon>
        <taxon>Saccharopolyspora</taxon>
    </lineage>
</organism>
<sequence>MNARIDLAISAGLAEPTSEAVRDHACECAPARPGIRQQLAALFAPLTTARLGCGERTAPQER</sequence>
<proteinExistence type="predicted"/>
<evidence type="ECO:0000313" key="2">
    <source>
        <dbReference type="Proteomes" id="UP001596504"/>
    </source>
</evidence>
<keyword evidence="2" id="KW-1185">Reference proteome</keyword>
<accession>A0ABW2LHB3</accession>
<evidence type="ECO:0000313" key="1">
    <source>
        <dbReference type="EMBL" id="MFC7340955.1"/>
    </source>
</evidence>
<reference evidence="2" key="1">
    <citation type="journal article" date="2019" name="Int. J. Syst. Evol. Microbiol.">
        <title>The Global Catalogue of Microorganisms (GCM) 10K type strain sequencing project: providing services to taxonomists for standard genome sequencing and annotation.</title>
        <authorList>
            <consortium name="The Broad Institute Genomics Platform"/>
            <consortium name="The Broad Institute Genome Sequencing Center for Infectious Disease"/>
            <person name="Wu L."/>
            <person name="Ma J."/>
        </authorList>
    </citation>
    <scope>NUCLEOTIDE SEQUENCE [LARGE SCALE GENOMIC DNA]</scope>
    <source>
        <strain evidence="2">WLHS5</strain>
    </source>
</reference>
<comment type="caution">
    <text evidence="1">The sequence shown here is derived from an EMBL/GenBank/DDBJ whole genome shotgun (WGS) entry which is preliminary data.</text>
</comment>
<gene>
    <name evidence="1" type="ORF">ACFQRI_05985</name>
</gene>